<evidence type="ECO:0000313" key="2">
    <source>
        <dbReference type="EMBL" id="KAF7378501.1"/>
    </source>
</evidence>
<reference evidence="2" key="1">
    <citation type="submission" date="2020-05" db="EMBL/GenBank/DDBJ databases">
        <title>Mycena genomes resolve the evolution of fungal bioluminescence.</title>
        <authorList>
            <person name="Tsai I.J."/>
        </authorList>
    </citation>
    <scope>NUCLEOTIDE SEQUENCE</scope>
    <source>
        <strain evidence="2">160909Yilan</strain>
    </source>
</reference>
<protein>
    <submittedName>
        <fullName evidence="2">Nwd2</fullName>
    </submittedName>
</protein>
<dbReference type="AlphaFoldDB" id="A0A8H6ZLA1"/>
<evidence type="ECO:0000256" key="1">
    <source>
        <dbReference type="SAM" id="MobiDB-lite"/>
    </source>
</evidence>
<dbReference type="OrthoDB" id="3021204at2759"/>
<dbReference type="Proteomes" id="UP000623467">
    <property type="component" value="Unassembled WGS sequence"/>
</dbReference>
<name>A0A8H6ZLA1_9AGAR</name>
<keyword evidence="3" id="KW-1185">Reference proteome</keyword>
<comment type="caution">
    <text evidence="2">The sequence shown here is derived from an EMBL/GenBank/DDBJ whole genome shotgun (WGS) entry which is preliminary data.</text>
</comment>
<evidence type="ECO:0000313" key="3">
    <source>
        <dbReference type="Proteomes" id="UP000623467"/>
    </source>
</evidence>
<feature type="compositionally biased region" description="Polar residues" evidence="1">
    <location>
        <begin position="80"/>
        <end position="91"/>
    </location>
</feature>
<proteinExistence type="predicted"/>
<sequence length="652" mass="73506">MFANGSHFQITGGQFINVGRDINFESVQAAGNLPDVLPALDFQHAGRPLGGAERTERGASPRMLPYDISQRRHFIAHPNNIDTQGSSSTAASYFDAPPYGRDPRLQLYQRLTSDGRNNENWTWSSYPVGIANGRATDWHPDFEQIPSGPVVNTPPSLHPASASLAQNAEQHVPWNHLPTTNITGGTFIGGNMNRIERHGETGLHILARTIAGIRQSISGSSFNPLDQLYLQILSGVPEDFHPQLLEILMFLEEFLSLEQIGYLLGIRTSELRLILRGLHSVINVPEHDLGMHLLAHHASFLDFLNDPSRSGPFHIGSPQCGADLAVQLLKTLSSNVDLTTILPREIPRIALDLIASADPSPDFLPLVQSLNPDFVFLGDKEKSVASFLSWLKKFTPPPQNLIDIWEDYAFMSMCDRLWVAETRNFFVSTEALSNNRPSIVSPVSFDRNSLRILYAYKVIANTPQEGNYLFKTRYLLGLSWDELRAAICRLRGILGRDITQLMDHRTWTLDERVLAPFDMDSVLAELAKSCLCHIRATMRGQIDLMVLCEIVPNWGCFVRACPPSPELLNDLSEFARASDGEIDSLSSHTDLYDVVQWLKTFHPIPVELVNRFEDLLEDYLLHDGWDTRDSMENDWMEWWEMCQEYGKHLTIR</sequence>
<dbReference type="EMBL" id="JACAZH010000001">
    <property type="protein sequence ID" value="KAF7378501.1"/>
    <property type="molecule type" value="Genomic_DNA"/>
</dbReference>
<accession>A0A8H6ZLA1</accession>
<gene>
    <name evidence="2" type="ORF">MSAN_00277600</name>
</gene>
<organism evidence="2 3">
    <name type="scientific">Mycena sanguinolenta</name>
    <dbReference type="NCBI Taxonomy" id="230812"/>
    <lineage>
        <taxon>Eukaryota</taxon>
        <taxon>Fungi</taxon>
        <taxon>Dikarya</taxon>
        <taxon>Basidiomycota</taxon>
        <taxon>Agaricomycotina</taxon>
        <taxon>Agaricomycetes</taxon>
        <taxon>Agaricomycetidae</taxon>
        <taxon>Agaricales</taxon>
        <taxon>Marasmiineae</taxon>
        <taxon>Mycenaceae</taxon>
        <taxon>Mycena</taxon>
    </lineage>
</organism>
<feature type="region of interest" description="Disordered" evidence="1">
    <location>
        <begin position="78"/>
        <end position="97"/>
    </location>
</feature>